<protein>
    <submittedName>
        <fullName evidence="1">Uncharacterized protein</fullName>
    </submittedName>
</protein>
<dbReference type="AlphaFoldDB" id="A0A8K0SSQ2"/>
<proteinExistence type="predicted"/>
<reference evidence="1" key="1">
    <citation type="journal article" date="2021" name="Nat. Commun.">
        <title>Genetic determinants of endophytism in the Arabidopsis root mycobiome.</title>
        <authorList>
            <person name="Mesny F."/>
            <person name="Miyauchi S."/>
            <person name="Thiergart T."/>
            <person name="Pickel B."/>
            <person name="Atanasova L."/>
            <person name="Karlsson M."/>
            <person name="Huettel B."/>
            <person name="Barry K.W."/>
            <person name="Haridas S."/>
            <person name="Chen C."/>
            <person name="Bauer D."/>
            <person name="Andreopoulos W."/>
            <person name="Pangilinan J."/>
            <person name="LaButti K."/>
            <person name="Riley R."/>
            <person name="Lipzen A."/>
            <person name="Clum A."/>
            <person name="Drula E."/>
            <person name="Henrissat B."/>
            <person name="Kohler A."/>
            <person name="Grigoriev I.V."/>
            <person name="Martin F.M."/>
            <person name="Hacquard S."/>
        </authorList>
    </citation>
    <scope>NUCLEOTIDE SEQUENCE</scope>
    <source>
        <strain evidence="1">MPI-CAGE-CH-0235</strain>
    </source>
</reference>
<evidence type="ECO:0000313" key="2">
    <source>
        <dbReference type="Proteomes" id="UP000813444"/>
    </source>
</evidence>
<keyword evidence="2" id="KW-1185">Reference proteome</keyword>
<name>A0A8K0SSQ2_9HYPO</name>
<gene>
    <name evidence="1" type="ORF">B0I35DRAFT_429731</name>
</gene>
<accession>A0A8K0SSQ2</accession>
<feature type="non-terminal residue" evidence="1">
    <location>
        <position position="86"/>
    </location>
</feature>
<comment type="caution">
    <text evidence="1">The sequence shown here is derived from an EMBL/GenBank/DDBJ whole genome shotgun (WGS) entry which is preliminary data.</text>
</comment>
<organism evidence="1 2">
    <name type="scientific">Stachybotrys elegans</name>
    <dbReference type="NCBI Taxonomy" id="80388"/>
    <lineage>
        <taxon>Eukaryota</taxon>
        <taxon>Fungi</taxon>
        <taxon>Dikarya</taxon>
        <taxon>Ascomycota</taxon>
        <taxon>Pezizomycotina</taxon>
        <taxon>Sordariomycetes</taxon>
        <taxon>Hypocreomycetidae</taxon>
        <taxon>Hypocreales</taxon>
        <taxon>Stachybotryaceae</taxon>
        <taxon>Stachybotrys</taxon>
    </lineage>
</organism>
<sequence>MLQRRAEEMLMMLSAMLSRWATLPRLFLLFIFLLPSPPLPFLSSPAQRSDVGHLQLSCCHDAVRRRDLTTRGVPAHRYPHWRVVQV</sequence>
<dbReference type="EMBL" id="JAGPNK010000006">
    <property type="protein sequence ID" value="KAH7319742.1"/>
    <property type="molecule type" value="Genomic_DNA"/>
</dbReference>
<dbReference type="Proteomes" id="UP000813444">
    <property type="component" value="Unassembled WGS sequence"/>
</dbReference>
<evidence type="ECO:0000313" key="1">
    <source>
        <dbReference type="EMBL" id="KAH7319742.1"/>
    </source>
</evidence>